<reference evidence="2 3" key="2">
    <citation type="journal article" date="2017" name="Nature">
        <title>The Apostasia genome and the evolution of orchids.</title>
        <authorList>
            <person name="Zhang G.Q."/>
            <person name="Liu K.W."/>
            <person name="Li Z."/>
            <person name="Lohaus R."/>
            <person name="Hsiao Y.Y."/>
            <person name="Niu S.C."/>
            <person name="Wang J.Y."/>
            <person name="Lin Y.C."/>
            <person name="Xu Q."/>
            <person name="Chen L.J."/>
            <person name="Yoshida K."/>
            <person name="Fujiwara S."/>
            <person name="Wang Z.W."/>
            <person name="Zhang Y.Q."/>
            <person name="Mitsuda N."/>
            <person name="Wang M."/>
            <person name="Liu G.H."/>
            <person name="Pecoraro L."/>
            <person name="Huang H.X."/>
            <person name="Xiao X.J."/>
            <person name="Lin M."/>
            <person name="Wu X.Y."/>
            <person name="Wu W.L."/>
            <person name="Chen Y.Y."/>
            <person name="Chang S.B."/>
            <person name="Sakamoto S."/>
            <person name="Ohme-Takagi M."/>
            <person name="Yagi M."/>
            <person name="Zeng S.J."/>
            <person name="Shen C.Y."/>
            <person name="Yeh C.M."/>
            <person name="Luo Y.B."/>
            <person name="Tsai W.C."/>
            <person name="Van de Peer Y."/>
            <person name="Liu Z.J."/>
        </authorList>
    </citation>
    <scope>NUCLEOTIDE SEQUENCE [LARGE SCALE GENOMIC DNA]</scope>
    <source>
        <tissue evidence="2">The whole plant</tissue>
    </source>
</reference>
<dbReference type="InterPro" id="IPR036691">
    <property type="entry name" value="Endo/exonu/phosph_ase_sf"/>
</dbReference>
<dbReference type="PANTHER" id="PTHR31635:SF196">
    <property type="entry name" value="REVERSE TRANSCRIPTASE DOMAIN-CONTAINING PROTEIN-RELATED"/>
    <property type="match status" value="1"/>
</dbReference>
<dbReference type="InterPro" id="IPR000477">
    <property type="entry name" value="RT_dom"/>
</dbReference>
<name>A0A2I0VYZ5_9ASPA</name>
<protein>
    <submittedName>
        <fullName evidence="2">Putative mitochondrial protein</fullName>
    </submittedName>
</protein>
<dbReference type="AlphaFoldDB" id="A0A2I0VYZ5"/>
<gene>
    <name evidence="2" type="ORF">MA16_Dca023331</name>
</gene>
<organism evidence="2 3">
    <name type="scientific">Dendrobium catenatum</name>
    <dbReference type="NCBI Taxonomy" id="906689"/>
    <lineage>
        <taxon>Eukaryota</taxon>
        <taxon>Viridiplantae</taxon>
        <taxon>Streptophyta</taxon>
        <taxon>Embryophyta</taxon>
        <taxon>Tracheophyta</taxon>
        <taxon>Spermatophyta</taxon>
        <taxon>Magnoliopsida</taxon>
        <taxon>Liliopsida</taxon>
        <taxon>Asparagales</taxon>
        <taxon>Orchidaceae</taxon>
        <taxon>Epidendroideae</taxon>
        <taxon>Malaxideae</taxon>
        <taxon>Dendrobiinae</taxon>
        <taxon>Dendrobium</taxon>
    </lineage>
</organism>
<dbReference type="PANTHER" id="PTHR31635">
    <property type="entry name" value="REVERSE TRANSCRIPTASE DOMAIN-CONTAINING PROTEIN-RELATED"/>
    <property type="match status" value="1"/>
</dbReference>
<dbReference type="EMBL" id="KZ503064">
    <property type="protein sequence ID" value="PKU68636.1"/>
    <property type="molecule type" value="Genomic_DNA"/>
</dbReference>
<evidence type="ECO:0000313" key="3">
    <source>
        <dbReference type="Proteomes" id="UP000233837"/>
    </source>
</evidence>
<evidence type="ECO:0000313" key="2">
    <source>
        <dbReference type="EMBL" id="PKU68636.1"/>
    </source>
</evidence>
<dbReference type="SUPFAM" id="SSF56219">
    <property type="entry name" value="DNase I-like"/>
    <property type="match status" value="1"/>
</dbReference>
<keyword evidence="3" id="KW-1185">Reference proteome</keyword>
<feature type="domain" description="Reverse transcriptase" evidence="1">
    <location>
        <begin position="1"/>
        <end position="385"/>
    </location>
</feature>
<accession>A0A2I0VYZ5</accession>
<reference evidence="2 3" key="1">
    <citation type="journal article" date="2016" name="Sci. Rep.">
        <title>The Dendrobium catenatum Lindl. genome sequence provides insights into polysaccharide synthase, floral development and adaptive evolution.</title>
        <authorList>
            <person name="Zhang G.Q."/>
            <person name="Xu Q."/>
            <person name="Bian C."/>
            <person name="Tsai W.C."/>
            <person name="Yeh C.M."/>
            <person name="Liu K.W."/>
            <person name="Yoshida K."/>
            <person name="Zhang L.S."/>
            <person name="Chang S.B."/>
            <person name="Chen F."/>
            <person name="Shi Y."/>
            <person name="Su Y.Y."/>
            <person name="Zhang Y.Q."/>
            <person name="Chen L.J."/>
            <person name="Yin Y."/>
            <person name="Lin M."/>
            <person name="Huang H."/>
            <person name="Deng H."/>
            <person name="Wang Z.W."/>
            <person name="Zhu S.L."/>
            <person name="Zhao X."/>
            <person name="Deng C."/>
            <person name="Niu S.C."/>
            <person name="Huang J."/>
            <person name="Wang M."/>
            <person name="Liu G.H."/>
            <person name="Yang H.J."/>
            <person name="Xiao X.J."/>
            <person name="Hsiao Y.Y."/>
            <person name="Wu W.L."/>
            <person name="Chen Y.Y."/>
            <person name="Mitsuda N."/>
            <person name="Ohme-Takagi M."/>
            <person name="Luo Y.B."/>
            <person name="Van de Peer Y."/>
            <person name="Liu Z.J."/>
        </authorList>
    </citation>
    <scope>NUCLEOTIDE SEQUENCE [LARGE SCALE GENOMIC DNA]</scope>
    <source>
        <tissue evidence="2">The whole plant</tissue>
    </source>
</reference>
<dbReference type="STRING" id="906689.A0A2I0VYZ5"/>
<dbReference type="Pfam" id="PF00078">
    <property type="entry name" value="RVT_1"/>
    <property type="match status" value="1"/>
</dbReference>
<dbReference type="Proteomes" id="UP000233837">
    <property type="component" value="Unassembled WGS sequence"/>
</dbReference>
<dbReference type="PROSITE" id="PS50878">
    <property type="entry name" value="RT_POL"/>
    <property type="match status" value="1"/>
</dbReference>
<evidence type="ECO:0000259" key="1">
    <source>
        <dbReference type="PROSITE" id="PS50878"/>
    </source>
</evidence>
<dbReference type="Gene3D" id="3.60.10.10">
    <property type="entry name" value="Endonuclease/exonuclease/phosphatase"/>
    <property type="match status" value="1"/>
</dbReference>
<proteinExistence type="predicted"/>
<sequence length="449" mass="51914">MKEVMNNNDFHDIGFQGPSYTWCNNKEGLARIWERLDRVWLNSKALLEFPNAVVKHLPRISSDHCPVLLQIDIKMQHNKREFKFENLWCSYDAAKGIIAKSWRKNDFGSPNEVLQRKIRRSLKNLYFWSKNKLKELNVKIHELKNEIAQLQECEARDGCLNQNDLLLLRKYQGAFVPGRSISDNYLMAQEITSKMKTSVAKPGFFLVMLDMKQAYDSMCWETLNQVLKLTGFPESLMQLIMQCVSNPKYSIVINGKRTDWIQAKCDFRQGCPLSPSLFILCSDLLSKALVGSNNRLGMKLALNMEKVSHLLFTDDILVVAEASRHNAEALKNILRRYCEWTGQSINSQKSMVLYGKRVKRKRRRKINRILGYKEVKELNYLGIKLTLRRLKTEDFSSTIEKAMSKINSWGARWLSLAGRITLIKSAYSNMISYQVAHSLVSKSILLKLA</sequence>